<dbReference type="Gene3D" id="1.25.40.20">
    <property type="entry name" value="Ankyrin repeat-containing domain"/>
    <property type="match status" value="1"/>
</dbReference>
<dbReference type="InterPro" id="IPR036770">
    <property type="entry name" value="Ankyrin_rpt-contain_sf"/>
</dbReference>
<sequence>MRTSPTRAAIPPLIPATGIAAQLAAARPEQSQAPLPVDASHWDSLPQEIRDMIIAAAYPLLHPLNFGRLLPIELERMSWQRKERLWSEVFLSEWTGDLSLLPRISVYSEAFLDIRSRSMLDRAVAAGAISVTRPVMRLYVRNRWSDLFGGMSAQELAETAAEEHAVWLLEQMVGTLVPFPSGRLAERAAFGGSLGTLQWLHERDPAAEWGTRVIDNAARNGHLDVVLWLHRARNDGCSQEAIDRAAKEGHLEMVRWLLDNRTEGCSRGAIVEAARNGHLAILQLLHERCPHLFQGMPTYSFESVADLATLQWLHAHSLISSTTMLLTSLIQAGNVRCVVWASTTLGIAFTPRLLAGACEVNSREITAFILQQPGIEITDEVVETAVQRQCLDALAVLFKHDARWIPVSANAAAARNDGDMTRWLQVRYPGSVTQRTLQTAVENRAVDAVRMLLNSEAQTQWNVAMFDTMRVNHELRRLLNEYRTRSLSLK</sequence>
<dbReference type="PANTHER" id="PTHR46586">
    <property type="entry name" value="ANKYRIN REPEAT-CONTAINING PROTEIN"/>
    <property type="match status" value="1"/>
</dbReference>
<gene>
    <name evidence="1" type="ORF">HK105_209072</name>
</gene>
<dbReference type="InterPro" id="IPR052050">
    <property type="entry name" value="SecEffector_AnkRepeat"/>
</dbReference>
<dbReference type="EMBL" id="JADGIZ020000108">
    <property type="protein sequence ID" value="KAL2911460.1"/>
    <property type="molecule type" value="Genomic_DNA"/>
</dbReference>
<evidence type="ECO:0000313" key="1">
    <source>
        <dbReference type="EMBL" id="KAL2911460.1"/>
    </source>
</evidence>
<dbReference type="Pfam" id="PF13637">
    <property type="entry name" value="Ank_4"/>
    <property type="match status" value="1"/>
</dbReference>
<evidence type="ECO:0008006" key="3">
    <source>
        <dbReference type="Google" id="ProtNLM"/>
    </source>
</evidence>
<reference evidence="1 2" key="1">
    <citation type="submission" date="2023-09" db="EMBL/GenBank/DDBJ databases">
        <title>Pangenome analysis of Batrachochytrium dendrobatidis and related Chytrids.</title>
        <authorList>
            <person name="Yacoub M.N."/>
            <person name="Stajich J.E."/>
            <person name="James T.Y."/>
        </authorList>
    </citation>
    <scope>NUCLEOTIDE SEQUENCE [LARGE SCALE GENOMIC DNA]</scope>
    <source>
        <strain evidence="1 2">JEL0888</strain>
    </source>
</reference>
<protein>
    <recommendedName>
        <fullName evidence="3">Ankyrin repeat protein</fullName>
    </recommendedName>
</protein>
<dbReference type="Proteomes" id="UP001527925">
    <property type="component" value="Unassembled WGS sequence"/>
</dbReference>
<name>A0ABR4MW22_9FUNG</name>
<dbReference type="PANTHER" id="PTHR46586:SF3">
    <property type="entry name" value="ANKYRIN REPEAT-CONTAINING PROTEIN"/>
    <property type="match status" value="1"/>
</dbReference>
<organism evidence="1 2">
    <name type="scientific">Polyrhizophydium stewartii</name>
    <dbReference type="NCBI Taxonomy" id="2732419"/>
    <lineage>
        <taxon>Eukaryota</taxon>
        <taxon>Fungi</taxon>
        <taxon>Fungi incertae sedis</taxon>
        <taxon>Chytridiomycota</taxon>
        <taxon>Chytridiomycota incertae sedis</taxon>
        <taxon>Chytridiomycetes</taxon>
        <taxon>Rhizophydiales</taxon>
        <taxon>Rhizophydiales incertae sedis</taxon>
        <taxon>Polyrhizophydium</taxon>
    </lineage>
</organism>
<dbReference type="InterPro" id="IPR002110">
    <property type="entry name" value="Ankyrin_rpt"/>
</dbReference>
<accession>A0ABR4MW22</accession>
<proteinExistence type="predicted"/>
<dbReference type="SUPFAM" id="SSF48403">
    <property type="entry name" value="Ankyrin repeat"/>
    <property type="match status" value="1"/>
</dbReference>
<evidence type="ECO:0000313" key="2">
    <source>
        <dbReference type="Proteomes" id="UP001527925"/>
    </source>
</evidence>
<comment type="caution">
    <text evidence="1">The sequence shown here is derived from an EMBL/GenBank/DDBJ whole genome shotgun (WGS) entry which is preliminary data.</text>
</comment>
<keyword evidence="2" id="KW-1185">Reference proteome</keyword>